<reference evidence="10" key="1">
    <citation type="submission" date="2023-03" db="EMBL/GenBank/DDBJ databases">
        <authorList>
            <person name="Julca I."/>
        </authorList>
    </citation>
    <scope>NUCLEOTIDE SEQUENCE</scope>
</reference>
<keyword evidence="2 8" id="KW-0812">Transmembrane</keyword>
<protein>
    <submittedName>
        <fullName evidence="10">OLC1v1016126C1</fullName>
    </submittedName>
</protein>
<evidence type="ECO:0000256" key="8">
    <source>
        <dbReference type="SAM" id="Phobius"/>
    </source>
</evidence>
<keyword evidence="3 8" id="KW-1133">Transmembrane helix</keyword>
<feature type="transmembrane region" description="Helical" evidence="8">
    <location>
        <begin position="216"/>
        <end position="235"/>
    </location>
</feature>
<evidence type="ECO:0000313" key="11">
    <source>
        <dbReference type="Proteomes" id="UP001161247"/>
    </source>
</evidence>
<dbReference type="PANTHER" id="PTHR24064">
    <property type="entry name" value="SOLUTE CARRIER FAMILY 22 MEMBER"/>
    <property type="match status" value="1"/>
</dbReference>
<feature type="transmembrane region" description="Helical" evidence="8">
    <location>
        <begin position="135"/>
        <end position="152"/>
    </location>
</feature>
<dbReference type="InterPro" id="IPR036259">
    <property type="entry name" value="MFS_trans_sf"/>
</dbReference>
<accession>A0AAV1E530</accession>
<feature type="transmembrane region" description="Helical" evidence="8">
    <location>
        <begin position="109"/>
        <end position="129"/>
    </location>
</feature>
<feature type="region of interest" description="Disordered" evidence="7">
    <location>
        <begin position="272"/>
        <end position="298"/>
    </location>
</feature>
<feature type="domain" description="Major facilitator superfamily (MFS) profile" evidence="9">
    <location>
        <begin position="25"/>
        <end position="523"/>
    </location>
</feature>
<evidence type="ECO:0000256" key="7">
    <source>
        <dbReference type="SAM" id="MobiDB-lite"/>
    </source>
</evidence>
<dbReference type="InterPro" id="IPR005828">
    <property type="entry name" value="MFS_sugar_transport-like"/>
</dbReference>
<comment type="catalytic activity">
    <reaction evidence="6">
        <text>phosphate(in) + H(+)(in) = phosphate(out) + H(+)(out)</text>
        <dbReference type="Rhea" id="RHEA:29939"/>
        <dbReference type="ChEBI" id="CHEBI:15378"/>
        <dbReference type="ChEBI" id="CHEBI:43474"/>
    </reaction>
    <physiologicalReaction direction="right-to-left" evidence="6">
        <dbReference type="Rhea" id="RHEA:29941"/>
    </physiologicalReaction>
</comment>
<feature type="transmembrane region" description="Helical" evidence="8">
    <location>
        <begin position="362"/>
        <end position="382"/>
    </location>
</feature>
<evidence type="ECO:0000259" key="9">
    <source>
        <dbReference type="PROSITE" id="PS50850"/>
    </source>
</evidence>
<evidence type="ECO:0000256" key="1">
    <source>
        <dbReference type="ARBA" id="ARBA00004141"/>
    </source>
</evidence>
<evidence type="ECO:0000256" key="3">
    <source>
        <dbReference type="ARBA" id="ARBA00022989"/>
    </source>
</evidence>
<keyword evidence="4 8" id="KW-0472">Membrane</keyword>
<dbReference type="Proteomes" id="UP001161247">
    <property type="component" value="Chromosome 8"/>
</dbReference>
<evidence type="ECO:0000256" key="4">
    <source>
        <dbReference type="ARBA" id="ARBA00023136"/>
    </source>
</evidence>
<organism evidence="10 11">
    <name type="scientific">Oldenlandia corymbosa var. corymbosa</name>
    <dbReference type="NCBI Taxonomy" id="529605"/>
    <lineage>
        <taxon>Eukaryota</taxon>
        <taxon>Viridiplantae</taxon>
        <taxon>Streptophyta</taxon>
        <taxon>Embryophyta</taxon>
        <taxon>Tracheophyta</taxon>
        <taxon>Spermatophyta</taxon>
        <taxon>Magnoliopsida</taxon>
        <taxon>eudicotyledons</taxon>
        <taxon>Gunneridae</taxon>
        <taxon>Pentapetalae</taxon>
        <taxon>asterids</taxon>
        <taxon>lamiids</taxon>
        <taxon>Gentianales</taxon>
        <taxon>Rubiaceae</taxon>
        <taxon>Rubioideae</taxon>
        <taxon>Spermacoceae</taxon>
        <taxon>Hedyotis-Oldenlandia complex</taxon>
        <taxon>Oldenlandia</taxon>
    </lineage>
</organism>
<dbReference type="CDD" id="cd17364">
    <property type="entry name" value="MFS_PhT"/>
    <property type="match status" value="1"/>
</dbReference>
<feature type="transmembrane region" description="Helical" evidence="8">
    <location>
        <begin position="314"/>
        <end position="331"/>
    </location>
</feature>
<dbReference type="SUPFAM" id="SSF103473">
    <property type="entry name" value="MFS general substrate transporter"/>
    <property type="match status" value="1"/>
</dbReference>
<evidence type="ECO:0000256" key="6">
    <source>
        <dbReference type="ARBA" id="ARBA00049011"/>
    </source>
</evidence>
<dbReference type="InterPro" id="IPR020846">
    <property type="entry name" value="MFS_dom"/>
</dbReference>
<feature type="compositionally biased region" description="Acidic residues" evidence="7">
    <location>
        <begin position="273"/>
        <end position="283"/>
    </location>
</feature>
<dbReference type="GO" id="GO:0022857">
    <property type="term" value="F:transmembrane transporter activity"/>
    <property type="evidence" value="ECO:0007669"/>
    <property type="project" value="InterPro"/>
</dbReference>
<keyword evidence="11" id="KW-1185">Reference proteome</keyword>
<evidence type="ECO:0000313" key="10">
    <source>
        <dbReference type="EMBL" id="CAI9115271.1"/>
    </source>
</evidence>
<dbReference type="Gene3D" id="1.20.1250.20">
    <property type="entry name" value="MFS general substrate transporter like domains"/>
    <property type="match status" value="2"/>
</dbReference>
<evidence type="ECO:0000256" key="2">
    <source>
        <dbReference type="ARBA" id="ARBA00022692"/>
    </source>
</evidence>
<dbReference type="PROSITE" id="PS50850">
    <property type="entry name" value="MFS"/>
    <property type="match status" value="1"/>
</dbReference>
<feature type="transmembrane region" description="Helical" evidence="8">
    <location>
        <begin position="501"/>
        <end position="519"/>
    </location>
</feature>
<feature type="transmembrane region" description="Helical" evidence="8">
    <location>
        <begin position="74"/>
        <end position="97"/>
    </location>
</feature>
<feature type="transmembrane region" description="Helical" evidence="8">
    <location>
        <begin position="21"/>
        <end position="54"/>
    </location>
</feature>
<comment type="subcellular location">
    <subcellularLocation>
        <location evidence="1">Membrane</location>
        <topology evidence="1">Multi-pass membrane protein</topology>
    </subcellularLocation>
</comment>
<dbReference type="AlphaFoldDB" id="A0AAV1E530"/>
<dbReference type="GO" id="GO:0016020">
    <property type="term" value="C:membrane"/>
    <property type="evidence" value="ECO:0007669"/>
    <property type="project" value="UniProtKB-SubCell"/>
</dbReference>
<sequence length="558" mass="61217">MEPPLNLRVLSTLDAAKVQYYHFRAIVVAGMGLFTDAYDFFCISPIMQLIGYVYYYDDDGDKRHHPLLLFTDDVPAVVTSFLVSITLLGTVVGQLLFGRLGDLMGRRKVYGFALMIMVFSSIACGFSVGRCRSCVLISLGLFRFSLGVGIGGDYPLSATIMSEFANRSTRGAFIAAVFSMQGFGILVGSTVIMVTCAVFNRASGHPDRPAPEVVDLAWRVILMIGAIPAGLTFYWRMTMPETARYTALIENNVVKATKDMQKVFNLSLSPIAEEPDGEEDDQINPESQIPTTSSSTSSYPLFSKEFLHRHGRDLFSCSLAWFLVDVVFYSNNLLQSHIYKRCLDLGSDHLNAYDAAFRVAKLQGIIAVCSTIPGYFVSVYFIDRIGRVPIQMAGFFFTAIWLFAIGIPYYSYWRGSQSSSSTAGFMTLYGLIFFSSNFGPNTTTFIVPAELFPARFRSTCHGISGAAGKVGAIIGAVGFLWASHGHAGNGYGKGLGMRASLIILGIVSLIGCAGTWLFMPETMGRSLEDNEEGVIRSSPQPRRFSFLVRRSNEIAANA</sequence>
<feature type="transmembrane region" description="Helical" evidence="8">
    <location>
        <begin position="425"/>
        <end position="447"/>
    </location>
</feature>
<gene>
    <name evidence="10" type="ORF">OLC1_LOCUS21835</name>
</gene>
<comment type="similarity">
    <text evidence="5">Belongs to the major facilitator superfamily. Phosphate:H(+) symporter (TC 2.A.1.9) family.</text>
</comment>
<evidence type="ECO:0000256" key="5">
    <source>
        <dbReference type="ARBA" id="ARBA00044504"/>
    </source>
</evidence>
<feature type="transmembrane region" description="Helical" evidence="8">
    <location>
        <begin position="459"/>
        <end position="481"/>
    </location>
</feature>
<proteinExistence type="inferred from homology"/>
<dbReference type="EMBL" id="OX459125">
    <property type="protein sequence ID" value="CAI9115271.1"/>
    <property type="molecule type" value="Genomic_DNA"/>
</dbReference>
<feature type="transmembrane region" description="Helical" evidence="8">
    <location>
        <begin position="394"/>
        <end position="413"/>
    </location>
</feature>
<feature type="transmembrane region" description="Helical" evidence="8">
    <location>
        <begin position="173"/>
        <end position="200"/>
    </location>
</feature>
<name>A0AAV1E530_OLDCO</name>
<dbReference type="Pfam" id="PF00083">
    <property type="entry name" value="Sugar_tr"/>
    <property type="match status" value="1"/>
</dbReference>